<comment type="caution">
    <text evidence="2">The sequence shown here is derived from an EMBL/GenBank/DDBJ whole genome shotgun (WGS) entry which is preliminary data.</text>
</comment>
<evidence type="ECO:0000256" key="1">
    <source>
        <dbReference type="SAM" id="Phobius"/>
    </source>
</evidence>
<organism evidence="2 3">
    <name type="scientific">Paenibacillus albidus</name>
    <dbReference type="NCBI Taxonomy" id="2041023"/>
    <lineage>
        <taxon>Bacteria</taxon>
        <taxon>Bacillati</taxon>
        <taxon>Bacillota</taxon>
        <taxon>Bacilli</taxon>
        <taxon>Bacillales</taxon>
        <taxon>Paenibacillaceae</taxon>
        <taxon>Paenibacillus</taxon>
    </lineage>
</organism>
<evidence type="ECO:0000313" key="3">
    <source>
        <dbReference type="Proteomes" id="UP000637643"/>
    </source>
</evidence>
<feature type="transmembrane region" description="Helical" evidence="1">
    <location>
        <begin position="12"/>
        <end position="30"/>
    </location>
</feature>
<proteinExistence type="predicted"/>
<keyword evidence="1" id="KW-0812">Transmembrane</keyword>
<dbReference type="Proteomes" id="UP000637643">
    <property type="component" value="Unassembled WGS sequence"/>
</dbReference>
<protein>
    <submittedName>
        <fullName evidence="2">Uncharacterized protein</fullName>
    </submittedName>
</protein>
<reference evidence="2" key="2">
    <citation type="submission" date="2020-09" db="EMBL/GenBank/DDBJ databases">
        <authorList>
            <person name="Sun Q."/>
            <person name="Zhou Y."/>
        </authorList>
    </citation>
    <scope>NUCLEOTIDE SEQUENCE</scope>
    <source>
        <strain evidence="2">CGMCC 1.16134</strain>
    </source>
</reference>
<evidence type="ECO:0000313" key="2">
    <source>
        <dbReference type="EMBL" id="GGF99244.1"/>
    </source>
</evidence>
<reference evidence="2" key="1">
    <citation type="journal article" date="2014" name="Int. J. Syst. Evol. Microbiol.">
        <title>Complete genome sequence of Corynebacterium casei LMG S-19264T (=DSM 44701T), isolated from a smear-ripened cheese.</title>
        <authorList>
            <consortium name="US DOE Joint Genome Institute (JGI-PGF)"/>
            <person name="Walter F."/>
            <person name="Albersmeier A."/>
            <person name="Kalinowski J."/>
            <person name="Ruckert C."/>
        </authorList>
    </citation>
    <scope>NUCLEOTIDE SEQUENCE</scope>
    <source>
        <strain evidence="2">CGMCC 1.16134</strain>
    </source>
</reference>
<gene>
    <name evidence="2" type="ORF">GCM10010912_50030</name>
</gene>
<keyword evidence="1" id="KW-1133">Transmembrane helix</keyword>
<keyword evidence="3" id="KW-1185">Reference proteome</keyword>
<accession>A0A917CXR8</accession>
<sequence>MNGINTFNREDAFVFGVNVITLLISTLQSGETQILDMRYFRTLLEHKNINYDRMKYIYIKS</sequence>
<dbReference type="EMBL" id="BMKR01000028">
    <property type="protein sequence ID" value="GGF99244.1"/>
    <property type="molecule type" value="Genomic_DNA"/>
</dbReference>
<dbReference type="AlphaFoldDB" id="A0A917CXR8"/>
<keyword evidence="1" id="KW-0472">Membrane</keyword>
<name>A0A917CXR8_9BACL</name>